<protein>
    <submittedName>
        <fullName evidence="9">Chain-length determining protein</fullName>
    </submittedName>
</protein>
<dbReference type="SUPFAM" id="SSF52540">
    <property type="entry name" value="P-loop containing nucleoside triphosphate hydrolases"/>
    <property type="match status" value="1"/>
</dbReference>
<dbReference type="GO" id="GO:0004713">
    <property type="term" value="F:protein tyrosine kinase activity"/>
    <property type="evidence" value="ECO:0007669"/>
    <property type="project" value="TreeGrafter"/>
</dbReference>
<feature type="coiled-coil region" evidence="6">
    <location>
        <begin position="293"/>
        <end position="401"/>
    </location>
</feature>
<evidence type="ECO:0000256" key="3">
    <source>
        <dbReference type="ARBA" id="ARBA00022692"/>
    </source>
</evidence>
<dbReference type="OrthoDB" id="7786248at2"/>
<evidence type="ECO:0000313" key="10">
    <source>
        <dbReference type="Proteomes" id="UP000241444"/>
    </source>
</evidence>
<evidence type="ECO:0000256" key="4">
    <source>
        <dbReference type="ARBA" id="ARBA00022989"/>
    </source>
</evidence>
<keyword evidence="2" id="KW-1003">Cell membrane</keyword>
<dbReference type="InterPro" id="IPR027417">
    <property type="entry name" value="P-loop_NTPase"/>
</dbReference>
<keyword evidence="6" id="KW-0175">Coiled coil</keyword>
<comment type="caution">
    <text evidence="9">The sequence shown here is derived from an EMBL/GenBank/DDBJ whole genome shotgun (WGS) entry which is preliminary data.</text>
</comment>
<evidence type="ECO:0000259" key="8">
    <source>
        <dbReference type="Pfam" id="PF02706"/>
    </source>
</evidence>
<keyword evidence="10" id="KW-1185">Reference proteome</keyword>
<dbReference type="InterPro" id="IPR003856">
    <property type="entry name" value="LPS_length_determ_N"/>
</dbReference>
<accession>A0A2P7BN57</accession>
<evidence type="ECO:0000256" key="5">
    <source>
        <dbReference type="ARBA" id="ARBA00023136"/>
    </source>
</evidence>
<dbReference type="AlphaFoldDB" id="A0A2P7BN57"/>
<dbReference type="InterPro" id="IPR050445">
    <property type="entry name" value="Bact_polysacc_biosynth/exp"/>
</dbReference>
<evidence type="ECO:0000256" key="7">
    <source>
        <dbReference type="SAM" id="Phobius"/>
    </source>
</evidence>
<dbReference type="Proteomes" id="UP000241444">
    <property type="component" value="Unassembled WGS sequence"/>
</dbReference>
<feature type="transmembrane region" description="Helical" evidence="7">
    <location>
        <begin position="29"/>
        <end position="47"/>
    </location>
</feature>
<keyword evidence="3 7" id="KW-0812">Transmembrane</keyword>
<evidence type="ECO:0000256" key="1">
    <source>
        <dbReference type="ARBA" id="ARBA00004651"/>
    </source>
</evidence>
<dbReference type="Gene3D" id="3.40.50.300">
    <property type="entry name" value="P-loop containing nucleotide triphosphate hydrolases"/>
    <property type="match status" value="1"/>
</dbReference>
<dbReference type="PANTHER" id="PTHR32309:SF13">
    <property type="entry name" value="FERRIC ENTEROBACTIN TRANSPORT PROTEIN FEPE"/>
    <property type="match status" value="1"/>
</dbReference>
<feature type="transmembrane region" description="Helical" evidence="7">
    <location>
        <begin position="435"/>
        <end position="460"/>
    </location>
</feature>
<keyword evidence="5 7" id="KW-0472">Membrane</keyword>
<gene>
    <name evidence="9" type="ORF">CU102_16895</name>
</gene>
<dbReference type="Pfam" id="PF02706">
    <property type="entry name" value="Wzz"/>
    <property type="match status" value="1"/>
</dbReference>
<reference evidence="10" key="1">
    <citation type="submission" date="2017-11" db="EMBL/GenBank/DDBJ databases">
        <authorList>
            <person name="Kuznetsova I."/>
            <person name="Sazanova A."/>
            <person name="Chirak E."/>
            <person name="Safronova V."/>
            <person name="Willems A."/>
        </authorList>
    </citation>
    <scope>NUCLEOTIDE SEQUENCE [LARGE SCALE GENOMIC DNA]</scope>
    <source>
        <strain evidence="10">STM 196</strain>
    </source>
</reference>
<evidence type="ECO:0000256" key="2">
    <source>
        <dbReference type="ARBA" id="ARBA00022475"/>
    </source>
</evidence>
<dbReference type="GO" id="GO:0005886">
    <property type="term" value="C:plasma membrane"/>
    <property type="evidence" value="ECO:0007669"/>
    <property type="project" value="UniProtKB-SubCell"/>
</dbReference>
<proteinExistence type="predicted"/>
<evidence type="ECO:0000313" key="9">
    <source>
        <dbReference type="EMBL" id="PSH67875.1"/>
    </source>
</evidence>
<feature type="domain" description="Polysaccharide chain length determinant N-terminal" evidence="8">
    <location>
        <begin position="12"/>
        <end position="106"/>
    </location>
</feature>
<dbReference type="EMBL" id="PGGO01000012">
    <property type="protein sequence ID" value="PSH67875.1"/>
    <property type="molecule type" value="Genomic_DNA"/>
</dbReference>
<organism evidence="9 10">
    <name type="scientific">Phyllobacterium brassicacearum</name>
    <dbReference type="NCBI Taxonomy" id="314235"/>
    <lineage>
        <taxon>Bacteria</taxon>
        <taxon>Pseudomonadati</taxon>
        <taxon>Pseudomonadota</taxon>
        <taxon>Alphaproteobacteria</taxon>
        <taxon>Hyphomicrobiales</taxon>
        <taxon>Phyllobacteriaceae</taxon>
        <taxon>Phyllobacterium</taxon>
    </lineage>
</organism>
<name>A0A2P7BN57_9HYPH</name>
<feature type="coiled-coil region" evidence="6">
    <location>
        <begin position="210"/>
        <end position="267"/>
    </location>
</feature>
<evidence type="ECO:0000256" key="6">
    <source>
        <dbReference type="SAM" id="Coils"/>
    </source>
</evidence>
<dbReference type="PANTHER" id="PTHR32309">
    <property type="entry name" value="TYROSINE-PROTEIN KINASE"/>
    <property type="match status" value="1"/>
</dbReference>
<dbReference type="RefSeq" id="WP_106712261.1">
    <property type="nucleotide sequence ID" value="NZ_PGGO01000012.1"/>
</dbReference>
<sequence length="745" mass="80668">MPRANSVGNDVDIDVGALFASLWQNKVRIILGSLGLALLAFLVLSLVSPKYRAETRILIETRESVFTRPANQQQGDERPILDPEGIKSQVELIGSSDLLKRVITKLDLGKNEELAAETQPSLISQLFGTVGLGKGMDAATRDDYILQALRERLLVYSVQNSRVIVIQFSSKDPALSAAVPNAIADEYIATQQASKSQSDADATDWLQPEIADLSKRVKDAEAKVAAYRSSSDLLIGQNNAVLATQQLSELSSELSRVRANKAASEAKAESVRSALAKGAAVETLPDVIASPLIQRLRERQVQLNNDIADQSAALLSGHPRIRALRSQLADLNQQVRLEARKVLGSLENEAQTARLREAELTRSLNQLKAQSSKAGEEEVELRALEREATAQRQLLESYLTRYREASSRTDRGYLPADARIFSRADKPIEPYFPKIIPMTIAAFVASLLLLSIGTLLSALFSGRALRPAYTQTPPVDKLDEVKEVLPVQAAVIPVAPEVPEKQTFIEEPVRPEEATPDMDVASAVDDDPAVDDQVEAPLIHPDHSGIANVADRLMASGAARAVVVSPEGDEASALTILLVRELADRGVRVILIDMTGSGEIGRSMLDGKELAGITNLLVSDKHFSDVIHPDHYSEAEVIPLGNHDPVKAMQSVGRLPMILNALQSAYDLVVIDSGPATATELKPLLADGTELVLALVDPDDRDVAATAKSVFEARLIEPELLTPFRPNLLRVDSGRIIRSKAMAGA</sequence>
<keyword evidence="4 7" id="KW-1133">Transmembrane helix</keyword>
<comment type="subcellular location">
    <subcellularLocation>
        <location evidence="1">Cell membrane</location>
        <topology evidence="1">Multi-pass membrane protein</topology>
    </subcellularLocation>
</comment>